<feature type="transmembrane region" description="Helical" evidence="7">
    <location>
        <begin position="52"/>
        <end position="73"/>
    </location>
</feature>
<dbReference type="InterPro" id="IPR011701">
    <property type="entry name" value="MFS"/>
</dbReference>
<evidence type="ECO:0000256" key="1">
    <source>
        <dbReference type="ARBA" id="ARBA00004141"/>
    </source>
</evidence>
<feature type="transmembrane region" description="Helical" evidence="7">
    <location>
        <begin position="428"/>
        <end position="449"/>
    </location>
</feature>
<accession>A0A423VIZ0</accession>
<comment type="subcellular location">
    <subcellularLocation>
        <location evidence="1">Membrane</location>
        <topology evidence="1">Multi-pass membrane protein</topology>
    </subcellularLocation>
</comment>
<evidence type="ECO:0000256" key="3">
    <source>
        <dbReference type="ARBA" id="ARBA00022692"/>
    </source>
</evidence>
<feature type="transmembrane region" description="Helical" evidence="7">
    <location>
        <begin position="159"/>
        <end position="179"/>
    </location>
</feature>
<dbReference type="AlphaFoldDB" id="A0A423VIZ0"/>
<feature type="transmembrane region" description="Helical" evidence="7">
    <location>
        <begin position="461"/>
        <end position="480"/>
    </location>
</feature>
<dbReference type="STRING" id="356882.A0A423VIZ0"/>
<gene>
    <name evidence="9" type="ORF">VMCG_09966</name>
</gene>
<dbReference type="Proteomes" id="UP000283895">
    <property type="component" value="Unassembled WGS sequence"/>
</dbReference>
<dbReference type="Gene3D" id="1.20.1250.20">
    <property type="entry name" value="MFS general substrate transporter like domains"/>
    <property type="match status" value="2"/>
</dbReference>
<sequence length="518" mass="57479">MATNTNSTNMSDNDTEKAADLRQDYVGTLRDLPPDPDAHLSDHERAAIDKKLVWHLDLMMIPWLSLLYLLAFLDRTNIGNAKISGLTDPPGKGGIGLTTQQYNSSLTIFFVSYAVFEPLTNILLKRMRPSLFIPIIMVAWGCCMVGMGFVYNWSGLMAARWFLGLAEAGLFPGINYYLSCWYKREEFGVRAAIFFSAAALSGSFGGLLAAAIEKMDGVGNRPGWAWIFILEGLATVVIGLVSFWLVHDFPDDAKFLSADDRARVIRRLKLDQQSSASHEEFTMRYFRQGWYDWKMWLGMVIYMGCDMPLYAFSLFLPTIVKNLKLPGISGTGTRATVMSQLYTVPPYAAAAIVTVVIGFIADRTKARGLCNIFVSIVGIAGFTMLIATSNPGVQYAGTFLGAVGIYPCIANTITWMANNIEGVYKRGVVLGFVIGWGNLNGIVSSNIYFQGDRYFQGHGVILAYMVLFLLGGSILMTVGLRRENKKRLDGKRDNWAAGKSEKELEEMGDQRPDFLYTT</sequence>
<keyword evidence="5 7" id="KW-0472">Membrane</keyword>
<keyword evidence="4 7" id="KW-1133">Transmembrane helix</keyword>
<evidence type="ECO:0000256" key="5">
    <source>
        <dbReference type="ARBA" id="ARBA00023136"/>
    </source>
</evidence>
<feature type="transmembrane region" description="Helical" evidence="7">
    <location>
        <begin position="296"/>
        <end position="320"/>
    </location>
</feature>
<dbReference type="PANTHER" id="PTHR43791">
    <property type="entry name" value="PERMEASE-RELATED"/>
    <property type="match status" value="1"/>
</dbReference>
<feature type="transmembrane region" description="Helical" evidence="7">
    <location>
        <begin position="224"/>
        <end position="246"/>
    </location>
</feature>
<evidence type="ECO:0000256" key="2">
    <source>
        <dbReference type="ARBA" id="ARBA00022448"/>
    </source>
</evidence>
<dbReference type="PANTHER" id="PTHR43791:SF19">
    <property type="entry name" value="TRANSPORTER, PUTATIVE (AFU_ORTHOLOGUE AFUA_1G01812)-RELATED"/>
    <property type="match status" value="1"/>
</dbReference>
<feature type="region of interest" description="Disordered" evidence="6">
    <location>
        <begin position="499"/>
        <end position="518"/>
    </location>
</feature>
<dbReference type="FunFam" id="1.20.1250.20:FF:000034">
    <property type="entry name" value="MFS general substrate transporter"/>
    <property type="match status" value="1"/>
</dbReference>
<feature type="transmembrane region" description="Helical" evidence="7">
    <location>
        <begin position="131"/>
        <end position="153"/>
    </location>
</feature>
<dbReference type="GO" id="GO:0016020">
    <property type="term" value="C:membrane"/>
    <property type="evidence" value="ECO:0007669"/>
    <property type="project" value="UniProtKB-SubCell"/>
</dbReference>
<evidence type="ECO:0000256" key="4">
    <source>
        <dbReference type="ARBA" id="ARBA00022989"/>
    </source>
</evidence>
<evidence type="ECO:0000259" key="8">
    <source>
        <dbReference type="PROSITE" id="PS50850"/>
    </source>
</evidence>
<name>A0A423VIZ0_9PEZI</name>
<proteinExistence type="predicted"/>
<dbReference type="Pfam" id="PF07690">
    <property type="entry name" value="MFS_1"/>
    <property type="match status" value="1"/>
</dbReference>
<evidence type="ECO:0000256" key="7">
    <source>
        <dbReference type="SAM" id="Phobius"/>
    </source>
</evidence>
<evidence type="ECO:0000313" key="10">
    <source>
        <dbReference type="Proteomes" id="UP000283895"/>
    </source>
</evidence>
<feature type="transmembrane region" description="Helical" evidence="7">
    <location>
        <begin position="340"/>
        <end position="361"/>
    </location>
</feature>
<dbReference type="FunFam" id="1.20.1250.20:FF:000068">
    <property type="entry name" value="MFS general substrate transporter"/>
    <property type="match status" value="1"/>
</dbReference>
<comment type="caution">
    <text evidence="9">The sequence shown here is derived from an EMBL/GenBank/DDBJ whole genome shotgun (WGS) entry which is preliminary data.</text>
</comment>
<evidence type="ECO:0000313" key="9">
    <source>
        <dbReference type="EMBL" id="ROV90921.1"/>
    </source>
</evidence>
<dbReference type="PROSITE" id="PS50850">
    <property type="entry name" value="MFS"/>
    <property type="match status" value="1"/>
</dbReference>
<feature type="transmembrane region" description="Helical" evidence="7">
    <location>
        <begin position="191"/>
        <end position="212"/>
    </location>
</feature>
<reference evidence="9 10" key="1">
    <citation type="submission" date="2015-09" db="EMBL/GenBank/DDBJ databases">
        <title>Host preference determinants of Valsa canker pathogens revealed by comparative genomics.</title>
        <authorList>
            <person name="Yin Z."/>
            <person name="Huang L."/>
        </authorList>
    </citation>
    <scope>NUCLEOTIDE SEQUENCE [LARGE SCALE GENOMIC DNA]</scope>
    <source>
        <strain evidence="9 10">03-1</strain>
    </source>
</reference>
<dbReference type="SUPFAM" id="SSF103473">
    <property type="entry name" value="MFS general substrate transporter"/>
    <property type="match status" value="1"/>
</dbReference>
<dbReference type="OrthoDB" id="2962993at2759"/>
<evidence type="ECO:0000256" key="6">
    <source>
        <dbReference type="SAM" id="MobiDB-lite"/>
    </source>
</evidence>
<organism evidence="9 10">
    <name type="scientific">Cytospora schulzeri</name>
    <dbReference type="NCBI Taxonomy" id="448051"/>
    <lineage>
        <taxon>Eukaryota</taxon>
        <taxon>Fungi</taxon>
        <taxon>Dikarya</taxon>
        <taxon>Ascomycota</taxon>
        <taxon>Pezizomycotina</taxon>
        <taxon>Sordariomycetes</taxon>
        <taxon>Sordariomycetidae</taxon>
        <taxon>Diaporthales</taxon>
        <taxon>Cytosporaceae</taxon>
        <taxon>Cytospora</taxon>
    </lineage>
</organism>
<dbReference type="EMBL" id="LKEA01000059">
    <property type="protein sequence ID" value="ROV90921.1"/>
    <property type="molecule type" value="Genomic_DNA"/>
</dbReference>
<feature type="transmembrane region" description="Helical" evidence="7">
    <location>
        <begin position="368"/>
        <end position="387"/>
    </location>
</feature>
<dbReference type="InterPro" id="IPR036259">
    <property type="entry name" value="MFS_trans_sf"/>
</dbReference>
<protein>
    <recommendedName>
        <fullName evidence="8">Major facilitator superfamily (MFS) profile domain-containing protein</fullName>
    </recommendedName>
</protein>
<keyword evidence="10" id="KW-1185">Reference proteome</keyword>
<keyword evidence="2" id="KW-0813">Transport</keyword>
<dbReference type="InterPro" id="IPR020846">
    <property type="entry name" value="MFS_dom"/>
</dbReference>
<keyword evidence="3 7" id="KW-0812">Transmembrane</keyword>
<feature type="transmembrane region" description="Helical" evidence="7">
    <location>
        <begin position="393"/>
        <end position="416"/>
    </location>
</feature>
<feature type="domain" description="Major facilitator superfamily (MFS) profile" evidence="8">
    <location>
        <begin position="60"/>
        <end position="518"/>
    </location>
</feature>
<dbReference type="GO" id="GO:0022857">
    <property type="term" value="F:transmembrane transporter activity"/>
    <property type="evidence" value="ECO:0007669"/>
    <property type="project" value="InterPro"/>
</dbReference>